<dbReference type="EMBL" id="PYOP01000012">
    <property type="protein sequence ID" value="PSW96672.1"/>
    <property type="molecule type" value="Genomic_DNA"/>
</dbReference>
<reference evidence="1 2" key="1">
    <citation type="submission" date="2018-03" db="EMBL/GenBank/DDBJ databases">
        <title>Whole genome sequencing of Histamine producing bacteria.</title>
        <authorList>
            <person name="Butler K."/>
        </authorList>
    </citation>
    <scope>NUCLEOTIDE SEQUENCE [LARGE SCALE GENOMIC DNA]</scope>
    <source>
        <strain evidence="1 2">ATCC 51761</strain>
    </source>
</reference>
<dbReference type="InterPro" id="IPR021960">
    <property type="entry name" value="DUF3577"/>
</dbReference>
<protein>
    <submittedName>
        <fullName evidence="1">DUF3577 domain-containing protein</fullName>
    </submittedName>
</protein>
<accession>A0ABX5GSK6</accession>
<evidence type="ECO:0000313" key="1">
    <source>
        <dbReference type="EMBL" id="PSW96672.1"/>
    </source>
</evidence>
<dbReference type="RefSeq" id="WP_045038937.1">
    <property type="nucleotide sequence ID" value="NZ_JZSR01000077.1"/>
</dbReference>
<dbReference type="Pfam" id="PF12101">
    <property type="entry name" value="DUF3577"/>
    <property type="match status" value="1"/>
</dbReference>
<gene>
    <name evidence="1" type="ORF">C9J52_09610</name>
</gene>
<evidence type="ECO:0000313" key="2">
    <source>
        <dbReference type="Proteomes" id="UP000241190"/>
    </source>
</evidence>
<comment type="caution">
    <text evidence="1">The sequence shown here is derived from an EMBL/GenBank/DDBJ whole genome shotgun (WGS) entry which is preliminary data.</text>
</comment>
<dbReference type="Proteomes" id="UP000241190">
    <property type="component" value="Unassembled WGS sequence"/>
</dbReference>
<organism evidence="1 2">
    <name type="scientific">Photobacterium iliopiscarium</name>
    <dbReference type="NCBI Taxonomy" id="56192"/>
    <lineage>
        <taxon>Bacteria</taxon>
        <taxon>Pseudomonadati</taxon>
        <taxon>Pseudomonadota</taxon>
        <taxon>Gammaproteobacteria</taxon>
        <taxon>Vibrionales</taxon>
        <taxon>Vibrionaceae</taxon>
        <taxon>Photobacterium</taxon>
    </lineage>
</organism>
<proteinExistence type="predicted"/>
<keyword evidence="2" id="KW-1185">Reference proteome</keyword>
<sequence length="138" mass="15278">MTQNTNTHFDLHITGFGFLNRIRKVQPSKGKPYWSVTVAALRGDESQKTYIDCSVVGTEAKALFDTHLSAIGENDVVTASFKLSDLYTDTFVYKKGPKQGQPGFSLKARLLQIRYLKVNGHVVFQAASQQNAPQQNAA</sequence>
<name>A0ABX5GSK6_9GAMM</name>